<reference evidence="1 2" key="1">
    <citation type="submission" date="2018-06" db="EMBL/GenBank/DDBJ databases">
        <authorList>
            <consortium name="Pathogen Informatics"/>
            <person name="Doyle S."/>
        </authorList>
    </citation>
    <scope>NUCLEOTIDE SEQUENCE [LARGE SCALE GENOMIC DNA]</scope>
    <source>
        <strain evidence="2">NCTC 11297</strain>
    </source>
</reference>
<evidence type="ECO:0000313" key="2">
    <source>
        <dbReference type="Proteomes" id="UP000255098"/>
    </source>
</evidence>
<sequence length="61" mass="6910">MLIPILENGTTLYKDSFGNKYQYDLTKPTDKLSYDTDLSAQMRDKMSVIPTRNSNGGGIYE</sequence>
<dbReference type="AlphaFoldDB" id="A0A379AS81"/>
<organism evidence="1 2">
    <name type="scientific">Avibacterium avium</name>
    <name type="common">Pasteurella avium</name>
    <dbReference type="NCBI Taxonomy" id="751"/>
    <lineage>
        <taxon>Bacteria</taxon>
        <taxon>Pseudomonadati</taxon>
        <taxon>Pseudomonadota</taxon>
        <taxon>Gammaproteobacteria</taxon>
        <taxon>Pasteurellales</taxon>
        <taxon>Pasteurellaceae</taxon>
        <taxon>Avibacterium</taxon>
    </lineage>
</organism>
<dbReference type="Proteomes" id="UP000255098">
    <property type="component" value="Unassembled WGS sequence"/>
</dbReference>
<dbReference type="GeneID" id="300133667"/>
<dbReference type="EMBL" id="UGSP01000001">
    <property type="protein sequence ID" value="SUB24424.1"/>
    <property type="molecule type" value="Genomic_DNA"/>
</dbReference>
<protein>
    <submittedName>
        <fullName evidence="1">Uncharacterized protein</fullName>
    </submittedName>
</protein>
<name>A0A379AS81_AVIAV</name>
<evidence type="ECO:0000313" key="1">
    <source>
        <dbReference type="EMBL" id="SUB24424.1"/>
    </source>
</evidence>
<dbReference type="RefSeq" id="WP_115249625.1">
    <property type="nucleotide sequence ID" value="NZ_UGSP01000001.1"/>
</dbReference>
<keyword evidence="2" id="KW-1185">Reference proteome</keyword>
<gene>
    <name evidence="1" type="ORF">NCTC11297_01468</name>
</gene>
<proteinExistence type="predicted"/>
<accession>A0A379AS81</accession>